<feature type="domain" description="Myb/SANT-like DNA-binding" evidence="7">
    <location>
        <begin position="9"/>
        <end position="84"/>
    </location>
</feature>
<evidence type="ECO:0000256" key="1">
    <source>
        <dbReference type="ARBA" id="ARBA00011764"/>
    </source>
</evidence>
<evidence type="ECO:0000256" key="2">
    <source>
        <dbReference type="ARBA" id="ARBA00016807"/>
    </source>
</evidence>
<dbReference type="Pfam" id="PF13873">
    <property type="entry name" value="Myb_DNA-bind_5"/>
    <property type="match status" value="1"/>
</dbReference>
<reference evidence="9" key="1">
    <citation type="submission" date="2025-08" db="UniProtKB">
        <authorList>
            <consortium name="RefSeq"/>
        </authorList>
    </citation>
    <scope>IDENTIFICATION</scope>
    <source>
        <strain evidence="9">15085-1641.00</strain>
        <tissue evidence="9">Whole body</tissue>
    </source>
</reference>
<dbReference type="RefSeq" id="XP_023174273.2">
    <property type="nucleotide sequence ID" value="XM_023318505.2"/>
</dbReference>
<dbReference type="OrthoDB" id="3066195at2759"/>
<comment type="function">
    <text evidence="6">Involved in transvection phenomena (= synapsis-dependent gene expression), where the synaptic pairing of chromosomes carrying genes with which zeste interacts influences the expression of these genes. Zeste binds to DNA and stimulates transcription from a nearby promoter.</text>
</comment>
<evidence type="ECO:0000256" key="3">
    <source>
        <dbReference type="ARBA" id="ARBA00023015"/>
    </source>
</evidence>
<dbReference type="AlphaFoldDB" id="A0A6J1M0J2"/>
<proteinExistence type="predicted"/>
<dbReference type="PANTHER" id="PTHR21411:SF0">
    <property type="entry name" value="REGULATORY PROTEIN ZESTE"/>
    <property type="match status" value="1"/>
</dbReference>
<keyword evidence="5" id="KW-0804">Transcription</keyword>
<evidence type="ECO:0000256" key="4">
    <source>
        <dbReference type="ARBA" id="ARBA00023125"/>
    </source>
</evidence>
<keyword evidence="8" id="KW-1185">Reference proteome</keyword>
<dbReference type="GO" id="GO:0003677">
    <property type="term" value="F:DNA binding"/>
    <property type="evidence" value="ECO:0007669"/>
    <property type="project" value="UniProtKB-KW"/>
</dbReference>
<evidence type="ECO:0000313" key="9">
    <source>
        <dbReference type="RefSeq" id="XP_023174273.2"/>
    </source>
</evidence>
<keyword evidence="4" id="KW-0238">DNA-binding</keyword>
<evidence type="ECO:0000313" key="8">
    <source>
        <dbReference type="Proteomes" id="UP000504633"/>
    </source>
</evidence>
<dbReference type="PANTHER" id="PTHR21411">
    <property type="entry name" value="APONTIC"/>
    <property type="match status" value="1"/>
</dbReference>
<dbReference type="KEGG" id="dhe:111601765"/>
<evidence type="ECO:0000256" key="5">
    <source>
        <dbReference type="ARBA" id="ARBA00023163"/>
    </source>
</evidence>
<dbReference type="GeneID" id="111601765"/>
<dbReference type="InterPro" id="IPR028002">
    <property type="entry name" value="Myb_DNA-bind_5"/>
</dbReference>
<sequence length="235" mass="27543">MSSEEKKKRGKNFTAEEEQVLMELLEERKNILENKKSDAAIWKQKEQAWEEMADTFYARTGIYREWKALRDKFINMKRRSKIELVDDKSHNFRTGTGKYIALMGESTAGVGNNFDSDASNVQTDINFEGEDDMFGNSSDTHDIPNIIEHKEVRANISSDWPSLNPRTLRSLDEEKIKLVLLQQEFYKGENQRAQEKHNHEMLKEKIKLDQEVQEGKLRIEMMELEILEKKAKLDL</sequence>
<gene>
    <name evidence="9" type="primary">LOC111601765</name>
</gene>
<evidence type="ECO:0000259" key="7">
    <source>
        <dbReference type="Pfam" id="PF13873"/>
    </source>
</evidence>
<organism evidence="8 9">
    <name type="scientific">Drosophila hydei</name>
    <name type="common">Fruit fly</name>
    <dbReference type="NCBI Taxonomy" id="7224"/>
    <lineage>
        <taxon>Eukaryota</taxon>
        <taxon>Metazoa</taxon>
        <taxon>Ecdysozoa</taxon>
        <taxon>Arthropoda</taxon>
        <taxon>Hexapoda</taxon>
        <taxon>Insecta</taxon>
        <taxon>Pterygota</taxon>
        <taxon>Neoptera</taxon>
        <taxon>Endopterygota</taxon>
        <taxon>Diptera</taxon>
        <taxon>Brachycera</taxon>
        <taxon>Muscomorpha</taxon>
        <taxon>Ephydroidea</taxon>
        <taxon>Drosophilidae</taxon>
        <taxon>Drosophila</taxon>
    </lineage>
</organism>
<dbReference type="OMA" id="HNHEMLK"/>
<accession>A0A6J1M0J2</accession>
<evidence type="ECO:0000256" key="6">
    <source>
        <dbReference type="ARBA" id="ARBA00025466"/>
    </source>
</evidence>
<dbReference type="Proteomes" id="UP000504633">
    <property type="component" value="Unplaced"/>
</dbReference>
<name>A0A6J1M0J2_DROHY</name>
<protein>
    <recommendedName>
        <fullName evidence="2">Regulatory protein zeste</fullName>
    </recommendedName>
</protein>
<keyword evidence="3" id="KW-0805">Transcription regulation</keyword>
<comment type="subunit">
    <text evidence="1">Self-associates forming complexes of several hundred monomers.</text>
</comment>